<reference evidence="3 4" key="1">
    <citation type="journal article" date="2021" name="Nat. Plants">
        <title>The Taxus genome provides insights into paclitaxel biosynthesis.</title>
        <authorList>
            <person name="Xiong X."/>
            <person name="Gou J."/>
            <person name="Liao Q."/>
            <person name="Li Y."/>
            <person name="Zhou Q."/>
            <person name="Bi G."/>
            <person name="Li C."/>
            <person name="Du R."/>
            <person name="Wang X."/>
            <person name="Sun T."/>
            <person name="Guo L."/>
            <person name="Liang H."/>
            <person name="Lu P."/>
            <person name="Wu Y."/>
            <person name="Zhang Z."/>
            <person name="Ro D.K."/>
            <person name="Shang Y."/>
            <person name="Huang S."/>
            <person name="Yan J."/>
        </authorList>
    </citation>
    <scope>NUCLEOTIDE SEQUENCE [LARGE SCALE GENOMIC DNA]</scope>
    <source>
        <strain evidence="3">Ta-2019</strain>
    </source>
</reference>
<feature type="non-terminal residue" evidence="3">
    <location>
        <position position="1"/>
    </location>
</feature>
<dbReference type="InterPro" id="IPR008700">
    <property type="entry name" value="TypeIII_avirulence_cleave"/>
</dbReference>
<feature type="domain" description="RIN4 pathogenic type III effector avirulence factor Avr cleavage site" evidence="2">
    <location>
        <begin position="249"/>
        <end position="280"/>
    </location>
</feature>
<proteinExistence type="predicted"/>
<name>A0AA38FEU3_TAXCH</name>
<evidence type="ECO:0000313" key="4">
    <source>
        <dbReference type="Proteomes" id="UP000824469"/>
    </source>
</evidence>
<dbReference type="PANTHER" id="PTHR33159">
    <property type="entry name" value="RPM1-INTERACTING PROTEIN 4 (RIN4) FAMILY PROTEIN"/>
    <property type="match status" value="1"/>
</dbReference>
<dbReference type="EMBL" id="JAHRHJ020000009">
    <property type="protein sequence ID" value="KAH9300113.1"/>
    <property type="molecule type" value="Genomic_DNA"/>
</dbReference>
<dbReference type="Proteomes" id="UP000824469">
    <property type="component" value="Unassembled WGS sequence"/>
</dbReference>
<dbReference type="PANTHER" id="PTHR33159:SF101">
    <property type="entry name" value="OS04G0379600 PROTEIN"/>
    <property type="match status" value="1"/>
</dbReference>
<feature type="region of interest" description="Disordered" evidence="1">
    <location>
        <begin position="275"/>
        <end position="314"/>
    </location>
</feature>
<evidence type="ECO:0000259" key="2">
    <source>
        <dbReference type="Pfam" id="PF05627"/>
    </source>
</evidence>
<evidence type="ECO:0000313" key="3">
    <source>
        <dbReference type="EMBL" id="KAH9300113.1"/>
    </source>
</evidence>
<accession>A0AA38FEU3</accession>
<evidence type="ECO:0000256" key="1">
    <source>
        <dbReference type="SAM" id="MobiDB-lite"/>
    </source>
</evidence>
<dbReference type="AlphaFoldDB" id="A0AA38FEU3"/>
<dbReference type="Pfam" id="PF05627">
    <property type="entry name" value="AvrRpt-cleavage"/>
    <property type="match status" value="1"/>
</dbReference>
<feature type="compositionally biased region" description="Polar residues" evidence="1">
    <location>
        <begin position="228"/>
        <end position="243"/>
    </location>
</feature>
<feature type="region of interest" description="Disordered" evidence="1">
    <location>
        <begin position="33"/>
        <end position="65"/>
    </location>
</feature>
<feature type="compositionally biased region" description="Basic and acidic residues" evidence="1">
    <location>
        <begin position="33"/>
        <end position="47"/>
    </location>
</feature>
<keyword evidence="4" id="KW-1185">Reference proteome</keyword>
<comment type="caution">
    <text evidence="3">The sequence shown here is derived from an EMBL/GenBank/DDBJ whole genome shotgun (WGS) entry which is preliminary data.</text>
</comment>
<sequence length="314" mass="34961">MHKTHIPGFGNWDVANNNVVITEYFDIARAGREKREGNENGHIESHPKRGPSIPKISNKVDTHTDIRTEEKIRFAQRDGNYTVRQTDAVPSKPPKSFPAASRELRANSGQVWMHQAAINSSTVSQKLAVNDRVVAEIRPIKSAPLEPKETEVYQLKSGIKKETYQRGRRSRTEMGSSAWARKEPGGSRTPSPSIRPNNVRREFGGSRTPSPSVRPSNVRKEFGLRKSPSPSSIRPCNEKLSSNKNHKKKALPRFGEWDANDPAAGIAFTSIFNDARNDKKEAVTASRTSSQMDAATPIDEDLYKQPSSSHKKNG</sequence>
<organism evidence="3 4">
    <name type="scientific">Taxus chinensis</name>
    <name type="common">Chinese yew</name>
    <name type="synonym">Taxus wallichiana var. chinensis</name>
    <dbReference type="NCBI Taxonomy" id="29808"/>
    <lineage>
        <taxon>Eukaryota</taxon>
        <taxon>Viridiplantae</taxon>
        <taxon>Streptophyta</taxon>
        <taxon>Embryophyta</taxon>
        <taxon>Tracheophyta</taxon>
        <taxon>Spermatophyta</taxon>
        <taxon>Pinopsida</taxon>
        <taxon>Pinidae</taxon>
        <taxon>Conifers II</taxon>
        <taxon>Cupressales</taxon>
        <taxon>Taxaceae</taxon>
        <taxon>Taxus</taxon>
    </lineage>
</organism>
<protein>
    <recommendedName>
        <fullName evidence="2">RIN4 pathogenic type III effector avirulence factor Avr cleavage site domain-containing protein</fullName>
    </recommendedName>
</protein>
<feature type="region of interest" description="Disordered" evidence="1">
    <location>
        <begin position="161"/>
        <end position="249"/>
    </location>
</feature>
<dbReference type="InterPro" id="IPR040387">
    <property type="entry name" value="RIN4/NOI4"/>
</dbReference>
<gene>
    <name evidence="3" type="ORF">KI387_011696</name>
</gene>